<evidence type="ECO:0000256" key="1">
    <source>
        <dbReference type="SAM" id="MobiDB-lite"/>
    </source>
</evidence>
<dbReference type="EMBL" id="KV453936">
    <property type="protein sequence ID" value="ODV72101.1"/>
    <property type="molecule type" value="Genomic_DNA"/>
</dbReference>
<feature type="region of interest" description="Disordered" evidence="1">
    <location>
        <begin position="248"/>
        <end position="326"/>
    </location>
</feature>
<evidence type="ECO:0000313" key="4">
    <source>
        <dbReference type="Proteomes" id="UP000094389"/>
    </source>
</evidence>
<dbReference type="SUPFAM" id="SSF48464">
    <property type="entry name" value="ENTH/VHS domain"/>
    <property type="match status" value="1"/>
</dbReference>
<dbReference type="PANTHER" id="PTHR12460">
    <property type="entry name" value="CYCLIN-DEPENDENT KINASE INHIBITOR-RELATED PROTEIN"/>
    <property type="match status" value="1"/>
</dbReference>
<gene>
    <name evidence="3" type="ORF">CYBJADRAFT_168790</name>
</gene>
<dbReference type="GO" id="GO:0000993">
    <property type="term" value="F:RNA polymerase II complex binding"/>
    <property type="evidence" value="ECO:0007669"/>
    <property type="project" value="TreeGrafter"/>
</dbReference>
<dbReference type="OrthoDB" id="10069473at2759"/>
<evidence type="ECO:0000313" key="3">
    <source>
        <dbReference type="EMBL" id="ODV72101.1"/>
    </source>
</evidence>
<proteinExistence type="predicted"/>
<name>A0A1E4RY25_CYBJN</name>
<accession>A0A1E4RY25</accession>
<keyword evidence="4" id="KW-1185">Reference proteome</keyword>
<evidence type="ECO:0000259" key="2">
    <source>
        <dbReference type="PROSITE" id="PS51391"/>
    </source>
</evidence>
<reference evidence="3 4" key="1">
    <citation type="journal article" date="2016" name="Proc. Natl. Acad. Sci. U.S.A.">
        <title>Comparative genomics of biotechnologically important yeasts.</title>
        <authorList>
            <person name="Riley R."/>
            <person name="Haridas S."/>
            <person name="Wolfe K.H."/>
            <person name="Lopes M.R."/>
            <person name="Hittinger C.T."/>
            <person name="Goeker M."/>
            <person name="Salamov A.A."/>
            <person name="Wisecaver J.H."/>
            <person name="Long T.M."/>
            <person name="Calvey C.H."/>
            <person name="Aerts A.L."/>
            <person name="Barry K.W."/>
            <person name="Choi C."/>
            <person name="Clum A."/>
            <person name="Coughlan A.Y."/>
            <person name="Deshpande S."/>
            <person name="Douglass A.P."/>
            <person name="Hanson S.J."/>
            <person name="Klenk H.-P."/>
            <person name="LaButti K.M."/>
            <person name="Lapidus A."/>
            <person name="Lindquist E.A."/>
            <person name="Lipzen A.M."/>
            <person name="Meier-Kolthoff J.P."/>
            <person name="Ohm R.A."/>
            <person name="Otillar R.P."/>
            <person name="Pangilinan J.L."/>
            <person name="Peng Y."/>
            <person name="Rokas A."/>
            <person name="Rosa C.A."/>
            <person name="Scheuner C."/>
            <person name="Sibirny A.A."/>
            <person name="Slot J.C."/>
            <person name="Stielow J.B."/>
            <person name="Sun H."/>
            <person name="Kurtzman C.P."/>
            <person name="Blackwell M."/>
            <person name="Grigoriev I.V."/>
            <person name="Jeffries T.W."/>
        </authorList>
    </citation>
    <scope>NUCLEOTIDE SEQUENCE [LARGE SCALE GENOMIC DNA]</scope>
    <source>
        <strain evidence="4">ATCC 18201 / CBS 1600 / BCRC 20928 / JCM 3617 / NBRC 0987 / NRRL Y-1542</strain>
    </source>
</reference>
<dbReference type="Proteomes" id="UP000094389">
    <property type="component" value="Unassembled WGS sequence"/>
</dbReference>
<organism evidence="3 4">
    <name type="scientific">Cyberlindnera jadinii (strain ATCC 18201 / CBS 1600 / BCRC 20928 / JCM 3617 / NBRC 0987 / NRRL Y-1542)</name>
    <name type="common">Torula yeast</name>
    <name type="synonym">Candida utilis</name>
    <dbReference type="NCBI Taxonomy" id="983966"/>
    <lineage>
        <taxon>Eukaryota</taxon>
        <taxon>Fungi</taxon>
        <taxon>Dikarya</taxon>
        <taxon>Ascomycota</taxon>
        <taxon>Saccharomycotina</taxon>
        <taxon>Saccharomycetes</taxon>
        <taxon>Phaffomycetales</taxon>
        <taxon>Phaffomycetaceae</taxon>
        <taxon>Cyberlindnera</taxon>
    </lineage>
</organism>
<sequence length="326" mass="36970">MSYSEEKLLQKLDSLAETQDSIVSTSQWVLFYYRNADQIASRWEKCLMESPPSKILALVYLANDVVQQSRARKKTEFIDAFSTVLPNALSYAYGKVPESTQKRLQKIVRVLNERRVFPQPLKVKGIDVPEAAAKGDGESGSEGDKLKALTTVGSKFQRLYHELLLSANGSFTQTHLSELEQIQGSLKENIAIMQEIEANVSKDIEKIHQRSKIQLQKSAEIVKKQQELQELRKAEEQKRLKEEAERLERLKRQEEEDNLLPTYQDDSDSDSEEEKKESSSIAESDNETPVHSSKSSSTAGNSNESSTIDGDNTDQERPKKKLRFAD</sequence>
<dbReference type="AlphaFoldDB" id="A0A1E4RY25"/>
<dbReference type="GO" id="GO:0031124">
    <property type="term" value="P:mRNA 3'-end processing"/>
    <property type="evidence" value="ECO:0007669"/>
    <property type="project" value="TreeGrafter"/>
</dbReference>
<dbReference type="SMART" id="SM00582">
    <property type="entry name" value="RPR"/>
    <property type="match status" value="1"/>
</dbReference>
<dbReference type="Pfam" id="PF04818">
    <property type="entry name" value="CID"/>
    <property type="match status" value="1"/>
</dbReference>
<dbReference type="InterPro" id="IPR006569">
    <property type="entry name" value="CID_dom"/>
</dbReference>
<feature type="compositionally biased region" description="Low complexity" evidence="1">
    <location>
        <begin position="292"/>
        <end position="306"/>
    </location>
</feature>
<dbReference type="PANTHER" id="PTHR12460:SF0">
    <property type="entry name" value="CID DOMAIN-CONTAINING PROTEIN-RELATED"/>
    <property type="match status" value="1"/>
</dbReference>
<dbReference type="RefSeq" id="XP_020069140.1">
    <property type="nucleotide sequence ID" value="XM_020215505.1"/>
</dbReference>
<dbReference type="InterPro" id="IPR008942">
    <property type="entry name" value="ENTH_VHS"/>
</dbReference>
<dbReference type="Gene3D" id="1.25.40.90">
    <property type="match status" value="1"/>
</dbReference>
<protein>
    <submittedName>
        <fullName evidence="3">DUF618-domain-containing protein</fullName>
    </submittedName>
</protein>
<feature type="domain" description="CID" evidence="2">
    <location>
        <begin position="1"/>
        <end position="133"/>
    </location>
</feature>
<dbReference type="GeneID" id="30989901"/>
<dbReference type="PROSITE" id="PS51391">
    <property type="entry name" value="CID"/>
    <property type="match status" value="1"/>
</dbReference>
<dbReference type="STRING" id="983966.A0A1E4RY25"/>